<evidence type="ECO:0000256" key="8">
    <source>
        <dbReference type="ARBA" id="ARBA00023004"/>
    </source>
</evidence>
<dbReference type="SUPFAM" id="SSF63380">
    <property type="entry name" value="Riboflavin synthase domain-like"/>
    <property type="match status" value="1"/>
</dbReference>
<dbReference type="CDD" id="cd06218">
    <property type="entry name" value="DHOD_e_trans"/>
    <property type="match status" value="1"/>
</dbReference>
<organism evidence="14 15">
    <name type="scientific">Thiohalorhabdus denitrificans</name>
    <dbReference type="NCBI Taxonomy" id="381306"/>
    <lineage>
        <taxon>Bacteria</taxon>
        <taxon>Pseudomonadati</taxon>
        <taxon>Pseudomonadota</taxon>
        <taxon>Gammaproteobacteria</taxon>
        <taxon>Thiohalorhabdales</taxon>
        <taxon>Thiohalorhabdaceae</taxon>
        <taxon>Thiohalorhabdus</taxon>
    </lineage>
</organism>
<evidence type="ECO:0000256" key="12">
    <source>
        <dbReference type="PIRSR" id="PIRSR006816-2"/>
    </source>
</evidence>
<comment type="cofactor">
    <cofactor evidence="12">
        <name>[2Fe-2S] cluster</name>
        <dbReference type="ChEBI" id="CHEBI:190135"/>
    </cofactor>
    <text evidence="12">Binds 1 [2Fe-2S] cluster per subunit.</text>
</comment>
<feature type="binding site" evidence="11">
    <location>
        <begin position="57"/>
        <end position="60"/>
    </location>
    <ligand>
        <name>FAD</name>
        <dbReference type="ChEBI" id="CHEBI:57692"/>
    </ligand>
</feature>
<keyword evidence="2" id="KW-0813">Transport</keyword>
<dbReference type="GO" id="GO:0050660">
    <property type="term" value="F:flavin adenine dinucleotide binding"/>
    <property type="evidence" value="ECO:0007669"/>
    <property type="project" value="InterPro"/>
</dbReference>
<evidence type="ECO:0000256" key="1">
    <source>
        <dbReference type="ARBA" id="ARBA00006422"/>
    </source>
</evidence>
<dbReference type="EMBL" id="FMUN01000002">
    <property type="protein sequence ID" value="SCX99519.1"/>
    <property type="molecule type" value="Genomic_DNA"/>
</dbReference>
<evidence type="ECO:0000256" key="10">
    <source>
        <dbReference type="ARBA" id="ARBA00034078"/>
    </source>
</evidence>
<dbReference type="InterPro" id="IPR012165">
    <property type="entry name" value="Cyt_c3_hydrogenase_gsu"/>
</dbReference>
<evidence type="ECO:0000256" key="2">
    <source>
        <dbReference type="ARBA" id="ARBA00022448"/>
    </source>
</evidence>
<keyword evidence="5 12" id="KW-0479">Metal-binding</keyword>
<evidence type="ECO:0000313" key="15">
    <source>
        <dbReference type="Proteomes" id="UP000183104"/>
    </source>
</evidence>
<feature type="binding site" evidence="11">
    <location>
        <begin position="81"/>
        <end position="82"/>
    </location>
    <ligand>
        <name>FAD</name>
        <dbReference type="ChEBI" id="CHEBI:57692"/>
    </ligand>
</feature>
<feature type="binding site" evidence="12">
    <location>
        <position position="257"/>
    </location>
    <ligand>
        <name>[2Fe-2S] cluster</name>
        <dbReference type="ChEBI" id="CHEBI:190135"/>
    </ligand>
</feature>
<evidence type="ECO:0000256" key="6">
    <source>
        <dbReference type="ARBA" id="ARBA00022827"/>
    </source>
</evidence>
<evidence type="ECO:0000259" key="13">
    <source>
        <dbReference type="PROSITE" id="PS51384"/>
    </source>
</evidence>
<dbReference type="PROSITE" id="PS51384">
    <property type="entry name" value="FAD_FR"/>
    <property type="match status" value="1"/>
</dbReference>
<dbReference type="GO" id="GO:0046872">
    <property type="term" value="F:metal ion binding"/>
    <property type="evidence" value="ECO:0007669"/>
    <property type="project" value="UniProtKB-KW"/>
</dbReference>
<dbReference type="Gene3D" id="2.40.30.10">
    <property type="entry name" value="Translation factors"/>
    <property type="match status" value="1"/>
</dbReference>
<comment type="cofactor">
    <cofactor evidence="11">
        <name>FAD</name>
        <dbReference type="ChEBI" id="CHEBI:57692"/>
    </cofactor>
    <text evidence="11">Binds 1 FAD per subunit.</text>
</comment>
<keyword evidence="3 11" id="KW-0285">Flavoprotein</keyword>
<dbReference type="InterPro" id="IPR037117">
    <property type="entry name" value="Dihydroorotate_DH_ele_sf"/>
</dbReference>
<keyword evidence="6 11" id="KW-0274">FAD</keyword>
<comment type="similarity">
    <text evidence="1">Belongs to the PyrK family.</text>
</comment>
<dbReference type="STRING" id="381306.AN478_10290"/>
<dbReference type="RefSeq" id="WP_054966524.1">
    <property type="nucleotide sequence ID" value="NZ_FMUN01000002.1"/>
</dbReference>
<keyword evidence="8 12" id="KW-0408">Iron</keyword>
<evidence type="ECO:0000256" key="9">
    <source>
        <dbReference type="ARBA" id="ARBA00023014"/>
    </source>
</evidence>
<dbReference type="InterPro" id="IPR017938">
    <property type="entry name" value="Riboflavin_synthase-like_b-brl"/>
</dbReference>
<reference evidence="15" key="1">
    <citation type="submission" date="2016-10" db="EMBL/GenBank/DDBJ databases">
        <authorList>
            <person name="Varghese N."/>
        </authorList>
    </citation>
    <scope>NUCLEOTIDE SEQUENCE [LARGE SCALE GENOMIC DNA]</scope>
    <source>
        <strain evidence="15">HL 19</strain>
    </source>
</reference>
<dbReference type="InterPro" id="IPR017927">
    <property type="entry name" value="FAD-bd_FR_type"/>
</dbReference>
<dbReference type="PATRIC" id="fig|381306.5.peg.809"/>
<feature type="domain" description="FAD-binding FR-type" evidence="13">
    <location>
        <begin position="8"/>
        <end position="106"/>
    </location>
</feature>
<dbReference type="Gene3D" id="2.10.240.10">
    <property type="entry name" value="Dihydroorotate dehydrogenase, electron transfer subunit"/>
    <property type="match status" value="1"/>
</dbReference>
<dbReference type="Proteomes" id="UP000183104">
    <property type="component" value="Unassembled WGS sequence"/>
</dbReference>
<dbReference type="InterPro" id="IPR039261">
    <property type="entry name" value="FNR_nucleotide-bd"/>
</dbReference>
<dbReference type="Gene3D" id="3.40.50.80">
    <property type="entry name" value="Nucleotide-binding domain of ferredoxin-NADP reductase (FNR) module"/>
    <property type="match status" value="1"/>
</dbReference>
<comment type="cofactor">
    <cofactor evidence="10">
        <name>[2Fe-2S] cluster</name>
        <dbReference type="ChEBI" id="CHEBI:190135"/>
    </cofactor>
</comment>
<gene>
    <name evidence="14" type="ORF">SAMN05661077_0978</name>
</gene>
<feature type="binding site" evidence="12">
    <location>
        <position position="260"/>
    </location>
    <ligand>
        <name>[2Fe-2S] cluster</name>
        <dbReference type="ChEBI" id="CHEBI:190135"/>
    </ligand>
</feature>
<dbReference type="InterPro" id="IPR019480">
    <property type="entry name" value="Dihydroorotate_DH_Fe-S-bd"/>
</dbReference>
<protein>
    <submittedName>
        <fullName evidence="14">Dihydroorotate oxidase B, electron transfer subunit</fullName>
    </submittedName>
</protein>
<keyword evidence="7" id="KW-0249">Electron transport</keyword>
<dbReference type="AlphaFoldDB" id="A0A0N8PMS4"/>
<evidence type="ECO:0000256" key="7">
    <source>
        <dbReference type="ARBA" id="ARBA00022982"/>
    </source>
</evidence>
<dbReference type="InterPro" id="IPR050353">
    <property type="entry name" value="PyrK_electron_transfer"/>
</dbReference>
<dbReference type="SUPFAM" id="SSF52343">
    <property type="entry name" value="Ferredoxin reductase-like, C-terminal NADP-linked domain"/>
    <property type="match status" value="1"/>
</dbReference>
<dbReference type="GO" id="GO:0016491">
    <property type="term" value="F:oxidoreductase activity"/>
    <property type="evidence" value="ECO:0007669"/>
    <property type="project" value="InterPro"/>
</dbReference>
<feature type="binding site" evidence="12">
    <location>
        <position position="252"/>
    </location>
    <ligand>
        <name>[2Fe-2S] cluster</name>
        <dbReference type="ChEBI" id="CHEBI:190135"/>
    </ligand>
</feature>
<dbReference type="PANTHER" id="PTHR43513:SF3">
    <property type="entry name" value="DIHYDROOROTATE DEHYDROGENASE B (NAD(+)), ELECTRON TRANSFER SUBUNIT-RELATED"/>
    <property type="match status" value="1"/>
</dbReference>
<evidence type="ECO:0000256" key="4">
    <source>
        <dbReference type="ARBA" id="ARBA00022714"/>
    </source>
</evidence>
<evidence type="ECO:0000256" key="5">
    <source>
        <dbReference type="ARBA" id="ARBA00022723"/>
    </source>
</evidence>
<dbReference type="GO" id="GO:0006221">
    <property type="term" value="P:pyrimidine nucleotide biosynthetic process"/>
    <property type="evidence" value="ECO:0007669"/>
    <property type="project" value="InterPro"/>
</dbReference>
<dbReference type="Pfam" id="PF10418">
    <property type="entry name" value="DHODB_Fe-S_bind"/>
    <property type="match status" value="1"/>
</dbReference>
<evidence type="ECO:0000256" key="11">
    <source>
        <dbReference type="PIRSR" id="PIRSR006816-1"/>
    </source>
</evidence>
<dbReference type="PANTHER" id="PTHR43513">
    <property type="entry name" value="DIHYDROOROTATE DEHYDROGENASE B (NAD(+)), ELECTRON TRANSFER SUBUNIT"/>
    <property type="match status" value="1"/>
</dbReference>
<keyword evidence="4 12" id="KW-0001">2Fe-2S</keyword>
<proteinExistence type="inferred from homology"/>
<dbReference type="OrthoDB" id="9796486at2"/>
<accession>A0A0N8PMS4</accession>
<dbReference type="PIRSF" id="PIRSF006816">
    <property type="entry name" value="Cyc3_hyd_g"/>
    <property type="match status" value="1"/>
</dbReference>
<feature type="binding site" evidence="12">
    <location>
        <position position="276"/>
    </location>
    <ligand>
        <name>[2Fe-2S] cluster</name>
        <dbReference type="ChEBI" id="CHEBI:190135"/>
    </ligand>
</feature>
<sequence>MTRREASIFVEDAEVLAHRAWPGEQFELRVRAPETAARARPGQFAHLRCAPELPMRRPLSIQRVEPEAGVVEFLYKRLGHGTRLLARREPGEALSLMGPIGQPFRVDEAVHYPVLIGGGVGIPPMVFLAETLKDRSDVAPAAFLGSEVPFPFETRPSELELPGLPTEATHADARLEDWGVPSRLASLAGLPGAYEGYVTDLARAYLEPLAPAERRRAAIFAVGPEPMLAAAARLGRELGVATWVSLEEYMACAVGGCAGCTVRVEEPTGPAMRRVCVDGPVFPAERVFPEP</sequence>
<dbReference type="GO" id="GO:0051537">
    <property type="term" value="F:2 iron, 2 sulfur cluster binding"/>
    <property type="evidence" value="ECO:0007669"/>
    <property type="project" value="UniProtKB-KW"/>
</dbReference>
<keyword evidence="9 12" id="KW-0411">Iron-sulfur</keyword>
<name>A0A0N8PMS4_9GAMM</name>
<evidence type="ECO:0000256" key="3">
    <source>
        <dbReference type="ARBA" id="ARBA00022630"/>
    </source>
</evidence>
<keyword evidence="15" id="KW-1185">Reference proteome</keyword>
<evidence type="ECO:0000313" key="14">
    <source>
        <dbReference type="EMBL" id="SCX99519.1"/>
    </source>
</evidence>